<evidence type="ECO:0008006" key="4">
    <source>
        <dbReference type="Google" id="ProtNLM"/>
    </source>
</evidence>
<dbReference type="STRING" id="926559.JoomaDRAFT_1042"/>
<protein>
    <recommendedName>
        <fullName evidence="4">Protein BatD</fullName>
    </recommendedName>
</protein>
<keyword evidence="1" id="KW-1133">Transmembrane helix</keyword>
<dbReference type="EMBL" id="JH651379">
    <property type="protein sequence ID" value="EIJ38063.1"/>
    <property type="molecule type" value="Genomic_DNA"/>
</dbReference>
<dbReference type="AlphaFoldDB" id="I3C370"/>
<keyword evidence="1" id="KW-0812">Transmembrane</keyword>
<reference evidence="2 3" key="1">
    <citation type="submission" date="2012-02" db="EMBL/GenBank/DDBJ databases">
        <title>Improved High-Quality Draft genome of Joostella marina DSM 19592.</title>
        <authorList>
            <consortium name="US DOE Joint Genome Institute (JGI-PGF)"/>
            <person name="Lucas S."/>
            <person name="Copeland A."/>
            <person name="Lapidus A."/>
            <person name="Bruce D."/>
            <person name="Goodwin L."/>
            <person name="Pitluck S."/>
            <person name="Peters L."/>
            <person name="Chertkov O."/>
            <person name="Ovchinnikova G."/>
            <person name="Kyrpides N."/>
            <person name="Mavromatis K."/>
            <person name="Detter J.C."/>
            <person name="Han C."/>
            <person name="Land M."/>
            <person name="Hauser L."/>
            <person name="Markowitz V."/>
            <person name="Cheng J.-F."/>
            <person name="Hugenholtz P."/>
            <person name="Woyke T."/>
            <person name="Wu D."/>
            <person name="Tindall B."/>
            <person name="Brambilla E."/>
            <person name="Klenk H.-P."/>
            <person name="Eisen J.A."/>
        </authorList>
    </citation>
    <scope>NUCLEOTIDE SEQUENCE [LARGE SCALE GENOMIC DNA]</scope>
    <source>
        <strain evidence="2 3">DSM 19592</strain>
    </source>
</reference>
<proteinExistence type="predicted"/>
<evidence type="ECO:0000313" key="3">
    <source>
        <dbReference type="Proteomes" id="UP000004690"/>
    </source>
</evidence>
<gene>
    <name evidence="2" type="ORF">JoomaDRAFT_1042</name>
</gene>
<evidence type="ECO:0000313" key="2">
    <source>
        <dbReference type="EMBL" id="EIJ38063.1"/>
    </source>
</evidence>
<organism evidence="2 3">
    <name type="scientific">Galbibacter orientalis DSM 19592</name>
    <dbReference type="NCBI Taxonomy" id="926559"/>
    <lineage>
        <taxon>Bacteria</taxon>
        <taxon>Pseudomonadati</taxon>
        <taxon>Bacteroidota</taxon>
        <taxon>Flavobacteriia</taxon>
        <taxon>Flavobacteriales</taxon>
        <taxon>Flavobacteriaceae</taxon>
        <taxon>Galbibacter</taxon>
    </lineage>
</organism>
<keyword evidence="1" id="KW-0472">Membrane</keyword>
<feature type="transmembrane region" description="Helical" evidence="1">
    <location>
        <begin position="144"/>
        <end position="167"/>
    </location>
</feature>
<name>I3C370_9FLAO</name>
<evidence type="ECO:0000256" key="1">
    <source>
        <dbReference type="SAM" id="Phobius"/>
    </source>
</evidence>
<dbReference type="HOGENOM" id="CLU_542413_0_0_10"/>
<dbReference type="Proteomes" id="UP000004690">
    <property type="component" value="Unassembled WGS sequence"/>
</dbReference>
<keyword evidence="3" id="KW-1185">Reference proteome</keyword>
<feature type="transmembrane region" description="Helical" evidence="1">
    <location>
        <begin position="328"/>
        <end position="346"/>
    </location>
</feature>
<accession>I3C370</accession>
<sequence length="533" mass="60308">MLLVFYCLSCIAFAQSTPQVKSSVDSTSIKIGEQIHFTFEVEADTTSQVIFPEGQTFMPLEVVEALPTDTLINQDRFNLIKKYALTQFDSGTYTLPRQQVMINNKPYFTDSLKIEVNTVVVDTTKQKMYDIKGLAQVEKPFGDWWKWVLGGLVIAAIVGGLLYWFVFRKKPLTQEEKIALLPPYDRAIAELKKLDESKYLIQSEYKEYYSELTNIVRSYLEEDVHISALESTTDELITKMEMLRDAGSLKIDNDTISQFKNVLQTADLVKFAKNTPENSAIDRDRKSIEQIVVKTKEALPEPTEEELMEQEEYVANFKRKKKQQQIKYAIAAGIGVLIIVAGIFTYKYGFSNVKDSVFGHPTKSLLEEQWVGSSYGFPAIYLETPKVLKRNNKIPKSIEGAGTNSYQVFEYGGLQSNFYIQATISTYKKEADFDAKKAIDAALAKVEEAGAKNMVVKQDEVVTPTGKKGNKVFGTLEIDSPESKKTREAAYVILSFVQNGGFQQLIMVYPKDDLYAEQIVEKITNSIDFKTES</sequence>
<dbReference type="eggNOG" id="COG3088">
    <property type="taxonomic scope" value="Bacteria"/>
</dbReference>